<dbReference type="EMBL" id="BGZK01000171">
    <property type="protein sequence ID" value="GBP25698.1"/>
    <property type="molecule type" value="Genomic_DNA"/>
</dbReference>
<proteinExistence type="predicted"/>
<gene>
    <name evidence="1" type="ORF">EVAR_12176_1</name>
</gene>
<name>A0A4C1UH20_EUMVA</name>
<organism evidence="1 2">
    <name type="scientific">Eumeta variegata</name>
    <name type="common">Bagworm moth</name>
    <name type="synonym">Eumeta japonica</name>
    <dbReference type="NCBI Taxonomy" id="151549"/>
    <lineage>
        <taxon>Eukaryota</taxon>
        <taxon>Metazoa</taxon>
        <taxon>Ecdysozoa</taxon>
        <taxon>Arthropoda</taxon>
        <taxon>Hexapoda</taxon>
        <taxon>Insecta</taxon>
        <taxon>Pterygota</taxon>
        <taxon>Neoptera</taxon>
        <taxon>Endopterygota</taxon>
        <taxon>Lepidoptera</taxon>
        <taxon>Glossata</taxon>
        <taxon>Ditrysia</taxon>
        <taxon>Tineoidea</taxon>
        <taxon>Psychidae</taxon>
        <taxon>Oiketicinae</taxon>
        <taxon>Eumeta</taxon>
    </lineage>
</organism>
<comment type="caution">
    <text evidence="1">The sequence shown here is derived from an EMBL/GenBank/DDBJ whole genome shotgun (WGS) entry which is preliminary data.</text>
</comment>
<evidence type="ECO:0000313" key="2">
    <source>
        <dbReference type="Proteomes" id="UP000299102"/>
    </source>
</evidence>
<keyword evidence="2" id="KW-1185">Reference proteome</keyword>
<evidence type="ECO:0000313" key="1">
    <source>
        <dbReference type="EMBL" id="GBP25698.1"/>
    </source>
</evidence>
<reference evidence="1 2" key="1">
    <citation type="journal article" date="2019" name="Commun. Biol.">
        <title>The bagworm genome reveals a unique fibroin gene that provides high tensile strength.</title>
        <authorList>
            <person name="Kono N."/>
            <person name="Nakamura H."/>
            <person name="Ohtoshi R."/>
            <person name="Tomita M."/>
            <person name="Numata K."/>
            <person name="Arakawa K."/>
        </authorList>
    </citation>
    <scope>NUCLEOTIDE SEQUENCE [LARGE SCALE GENOMIC DNA]</scope>
</reference>
<dbReference type="AlphaFoldDB" id="A0A4C1UH20"/>
<dbReference type="Proteomes" id="UP000299102">
    <property type="component" value="Unassembled WGS sequence"/>
</dbReference>
<accession>A0A4C1UH20</accession>
<sequence>MTSNLTSNPRARAEKVSYLKDNFENVRINVLVLCASNINFDCLAIEGTNAESKLQTLNHKRGIFPFIREKLRRPITLKASALTMIFLPTAEGGCVCVRIELVPNASQILFSIAVRYFLYYIILKGKRECEPPRSRWSLSSMNTQKPRVITSASPASWVGIGYLLKALLE</sequence>
<protein>
    <submittedName>
        <fullName evidence="1">Uncharacterized protein</fullName>
    </submittedName>
</protein>